<feature type="non-terminal residue" evidence="1">
    <location>
        <position position="29"/>
    </location>
</feature>
<gene>
    <name evidence="1" type="ORF">METZ01_LOCUS280476</name>
</gene>
<evidence type="ECO:0000313" key="1">
    <source>
        <dbReference type="EMBL" id="SVC27622.1"/>
    </source>
</evidence>
<sequence length="29" mass="3178">MRAVNATVALMRVDVVVRTHVRVLVSLTA</sequence>
<protein>
    <submittedName>
        <fullName evidence="1">Uncharacterized protein</fullName>
    </submittedName>
</protein>
<name>A0A382KWX3_9ZZZZ</name>
<dbReference type="EMBL" id="UINC01082656">
    <property type="protein sequence ID" value="SVC27622.1"/>
    <property type="molecule type" value="Genomic_DNA"/>
</dbReference>
<accession>A0A382KWX3</accession>
<dbReference type="AlphaFoldDB" id="A0A382KWX3"/>
<organism evidence="1">
    <name type="scientific">marine metagenome</name>
    <dbReference type="NCBI Taxonomy" id="408172"/>
    <lineage>
        <taxon>unclassified sequences</taxon>
        <taxon>metagenomes</taxon>
        <taxon>ecological metagenomes</taxon>
    </lineage>
</organism>
<proteinExistence type="predicted"/>
<reference evidence="1" key="1">
    <citation type="submission" date="2018-05" db="EMBL/GenBank/DDBJ databases">
        <authorList>
            <person name="Lanie J.A."/>
            <person name="Ng W.-L."/>
            <person name="Kazmierczak K.M."/>
            <person name="Andrzejewski T.M."/>
            <person name="Davidsen T.M."/>
            <person name="Wayne K.J."/>
            <person name="Tettelin H."/>
            <person name="Glass J.I."/>
            <person name="Rusch D."/>
            <person name="Podicherti R."/>
            <person name="Tsui H.-C.T."/>
            <person name="Winkler M.E."/>
        </authorList>
    </citation>
    <scope>NUCLEOTIDE SEQUENCE</scope>
</reference>